<feature type="compositionally biased region" description="Basic and acidic residues" evidence="7">
    <location>
        <begin position="16"/>
        <end position="36"/>
    </location>
</feature>
<dbReference type="InterPro" id="IPR045034">
    <property type="entry name" value="O-acyltransferase_WSD1-like"/>
</dbReference>
<evidence type="ECO:0000256" key="2">
    <source>
        <dbReference type="ARBA" id="ARBA00005189"/>
    </source>
</evidence>
<dbReference type="EMBL" id="CP119892">
    <property type="protein sequence ID" value="WFD25424.1"/>
    <property type="molecule type" value="Genomic_DNA"/>
</dbReference>
<reference evidence="9" key="1">
    <citation type="submission" date="2023-03" db="EMBL/GenBank/DDBJ databases">
        <title>Mating type loci evolution in Malassezia.</title>
        <authorList>
            <person name="Coelho M.A."/>
        </authorList>
    </citation>
    <scope>NUCLEOTIDE SEQUENCE</scope>
    <source>
        <strain evidence="9">CBS 9557</strain>
    </source>
</reference>
<keyword evidence="4" id="KW-0808">Transferase</keyword>
<dbReference type="AlphaFoldDB" id="A0AAF0EIH6"/>
<evidence type="ECO:0000256" key="1">
    <source>
        <dbReference type="ARBA" id="ARBA00004771"/>
    </source>
</evidence>
<dbReference type="GO" id="GO:0019432">
    <property type="term" value="P:triglyceride biosynthetic process"/>
    <property type="evidence" value="ECO:0007669"/>
    <property type="project" value="TreeGrafter"/>
</dbReference>
<evidence type="ECO:0000256" key="5">
    <source>
        <dbReference type="ARBA" id="ARBA00023315"/>
    </source>
</evidence>
<sequence length="614" mass="70186">MGARSYSQHGSTHAPDPSHRVRAPEDVYGAPKERTPRTAARVSVPPRREVNERRKSRRSQPPAQAPAPSAVVSSERTARLLDGDPAMVADVHSIRTYLGSHSGGGSVYADALEVAQEQPRSNKDRRLAQVPRNEVNTMKEGRVFAMNGIDNLALLMEDRSYHLACFSMYMFKSTLDYHTVRDFFEVLVQLYPKYRYVVDFQPYRARFRDKARRKQTDEEAVRMHRERNAALKHGHLPPYHGPYTNYSRSIKAGSWMRPAAWRIDEDFHVSENIEVISCGGQGTDEQVFKIAGRFLARHFDYNKPVWEALLVQGLNTDKGAKSALMIKIHHCFSDGQGMIQSYHAALMAMNKGMGIKEVQHWVDIAKKKKKSEGSKPIKPTVPGTISHTMYTIRELYFRKRSSFVYRHRKQKRSAQRLYYHSEGVPMSGIKLIREAFSTPTTHITLNDVAVAILARAMAHAADRLSPRGAKNDRRAAIFVPISIRPEGNWDLYNYTTGALAWLKYPDLDGTAIEAHLMHVHKEMLRLKRSYLPLLWYKTFYYWCRHCSLYLPNYPVWRPIFYRAFSEYHVATNVPGPTEPVTFGKHKAFSYHVLPPSSPGKATMGTLVLLTQPLE</sequence>
<name>A0AAF0EIH6_9BASI</name>
<dbReference type="GO" id="GO:0005886">
    <property type="term" value="C:plasma membrane"/>
    <property type="evidence" value="ECO:0007669"/>
    <property type="project" value="TreeGrafter"/>
</dbReference>
<evidence type="ECO:0000256" key="4">
    <source>
        <dbReference type="ARBA" id="ARBA00022679"/>
    </source>
</evidence>
<accession>A0AAF0EIH6</accession>
<keyword evidence="5" id="KW-0012">Acyltransferase</keyword>
<comment type="pathway">
    <text evidence="1">Glycerolipid metabolism; triacylglycerol biosynthesis.</text>
</comment>
<comment type="pathway">
    <text evidence="2">Lipid metabolism.</text>
</comment>
<dbReference type="Proteomes" id="UP001213623">
    <property type="component" value="Chromosome 1"/>
</dbReference>
<dbReference type="PANTHER" id="PTHR31650">
    <property type="entry name" value="O-ACYLTRANSFERASE (WSD1-LIKE) FAMILY PROTEIN"/>
    <property type="match status" value="1"/>
</dbReference>
<evidence type="ECO:0000256" key="7">
    <source>
        <dbReference type="SAM" id="MobiDB-lite"/>
    </source>
</evidence>
<evidence type="ECO:0000313" key="9">
    <source>
        <dbReference type="EMBL" id="WFD25424.1"/>
    </source>
</evidence>
<feature type="compositionally biased region" description="Low complexity" evidence="7">
    <location>
        <begin position="59"/>
        <end position="74"/>
    </location>
</feature>
<evidence type="ECO:0000259" key="8">
    <source>
        <dbReference type="Pfam" id="PF03007"/>
    </source>
</evidence>
<evidence type="ECO:0000313" key="10">
    <source>
        <dbReference type="Proteomes" id="UP001213623"/>
    </source>
</evidence>
<feature type="compositionally biased region" description="Polar residues" evidence="7">
    <location>
        <begin position="1"/>
        <end position="11"/>
    </location>
</feature>
<keyword evidence="10" id="KW-1185">Reference proteome</keyword>
<proteinExistence type="predicted"/>
<feature type="region of interest" description="Disordered" evidence="7">
    <location>
        <begin position="1"/>
        <end position="75"/>
    </location>
</feature>
<dbReference type="PANTHER" id="PTHR31650:SF1">
    <property type="entry name" value="WAX ESTER SYNTHASE_DIACYLGLYCEROL ACYLTRANSFERASE 4-RELATED"/>
    <property type="match status" value="1"/>
</dbReference>
<evidence type="ECO:0000256" key="6">
    <source>
        <dbReference type="ARBA" id="ARBA00048109"/>
    </source>
</evidence>
<gene>
    <name evidence="9" type="ORF">MNAN1_000386</name>
</gene>
<dbReference type="EC" id="2.3.1.20" evidence="3"/>
<comment type="catalytic activity">
    <reaction evidence="6">
        <text>an acyl-CoA + a 1,2-diacyl-sn-glycerol = a triacyl-sn-glycerol + CoA</text>
        <dbReference type="Rhea" id="RHEA:10868"/>
        <dbReference type="ChEBI" id="CHEBI:17815"/>
        <dbReference type="ChEBI" id="CHEBI:57287"/>
        <dbReference type="ChEBI" id="CHEBI:58342"/>
        <dbReference type="ChEBI" id="CHEBI:64615"/>
        <dbReference type="EC" id="2.3.1.20"/>
    </reaction>
</comment>
<dbReference type="Pfam" id="PF03007">
    <property type="entry name" value="WS_DGAT_cat"/>
    <property type="match status" value="1"/>
</dbReference>
<protein>
    <recommendedName>
        <fullName evidence="3">diacylglycerol O-acyltransferase</fullName>
        <ecNumber evidence="3">2.3.1.20</ecNumber>
    </recommendedName>
</protein>
<feature type="domain" description="O-acyltransferase WSD1-like N-terminal" evidence="8">
    <location>
        <begin position="258"/>
        <end position="345"/>
    </location>
</feature>
<dbReference type="GO" id="GO:0004144">
    <property type="term" value="F:diacylglycerol O-acyltransferase activity"/>
    <property type="evidence" value="ECO:0007669"/>
    <property type="project" value="UniProtKB-EC"/>
</dbReference>
<evidence type="ECO:0000256" key="3">
    <source>
        <dbReference type="ARBA" id="ARBA00013244"/>
    </source>
</evidence>
<organism evidence="9 10">
    <name type="scientific">Malassezia nana</name>
    <dbReference type="NCBI Taxonomy" id="180528"/>
    <lineage>
        <taxon>Eukaryota</taxon>
        <taxon>Fungi</taxon>
        <taxon>Dikarya</taxon>
        <taxon>Basidiomycota</taxon>
        <taxon>Ustilaginomycotina</taxon>
        <taxon>Malasseziomycetes</taxon>
        <taxon>Malasseziales</taxon>
        <taxon>Malasseziaceae</taxon>
        <taxon>Malassezia</taxon>
    </lineage>
</organism>
<dbReference type="InterPro" id="IPR004255">
    <property type="entry name" value="O-acyltransferase_WSD1_N"/>
</dbReference>